<gene>
    <name evidence="2" type="ORF">DV706_05775</name>
</gene>
<feature type="transmembrane region" description="Helical" evidence="1">
    <location>
        <begin position="47"/>
        <end position="68"/>
    </location>
</feature>
<sequence>MLERERIIEIVVAVASVILMLGVMIGIGSEYGADNGTLSPEGGELLVGAIIGFIFLLTAVGLVLAFLLNEPEDGLETDDDPDAQSAA</sequence>
<evidence type="ECO:0000256" key="1">
    <source>
        <dbReference type="SAM" id="Phobius"/>
    </source>
</evidence>
<reference evidence="2 3" key="1">
    <citation type="journal article" date="2019" name="Nat. Commun.">
        <title>A new type of DNA phosphorothioation-based antiviral system in archaea.</title>
        <authorList>
            <person name="Xiong L."/>
            <person name="Liu S."/>
            <person name="Chen S."/>
            <person name="Xiao Y."/>
            <person name="Zhu B."/>
            <person name="Gao Y."/>
            <person name="Zhang Y."/>
            <person name="Chen B."/>
            <person name="Luo J."/>
            <person name="Deng Z."/>
            <person name="Chen X."/>
            <person name="Wang L."/>
            <person name="Chen S."/>
        </authorList>
    </citation>
    <scope>NUCLEOTIDE SEQUENCE [LARGE SCALE GENOMIC DNA]</scope>
    <source>
        <strain evidence="2 3">JCM 10635</strain>
    </source>
</reference>
<dbReference type="KEGG" id="nbg:DV706_05775"/>
<name>A0A4D6HIP5_9EURY</name>
<dbReference type="AlphaFoldDB" id="A0A4D6HIP5"/>
<keyword evidence="1" id="KW-1133">Transmembrane helix</keyword>
<dbReference type="Pfam" id="PF24284">
    <property type="entry name" value="DUF7472"/>
    <property type="match status" value="1"/>
</dbReference>
<dbReference type="RefSeq" id="WP_006066064.1">
    <property type="nucleotide sequence ID" value="NZ_CP031305.1"/>
</dbReference>
<proteinExistence type="predicted"/>
<evidence type="ECO:0000313" key="3">
    <source>
        <dbReference type="Proteomes" id="UP000296822"/>
    </source>
</evidence>
<organism evidence="2 3">
    <name type="scientific">Natronorubrum bangense</name>
    <dbReference type="NCBI Taxonomy" id="61858"/>
    <lineage>
        <taxon>Archaea</taxon>
        <taxon>Methanobacteriati</taxon>
        <taxon>Methanobacteriota</taxon>
        <taxon>Stenosarchaea group</taxon>
        <taxon>Halobacteria</taxon>
        <taxon>Halobacteriales</taxon>
        <taxon>Natrialbaceae</taxon>
        <taxon>Natronorubrum</taxon>
    </lineage>
</organism>
<protein>
    <submittedName>
        <fullName evidence="2">Uncharacterized protein</fullName>
    </submittedName>
</protein>
<keyword evidence="1" id="KW-0472">Membrane</keyword>
<keyword evidence="1" id="KW-0812">Transmembrane</keyword>
<dbReference type="EMBL" id="CP031305">
    <property type="protein sequence ID" value="QCC54044.1"/>
    <property type="molecule type" value="Genomic_DNA"/>
</dbReference>
<accession>A0A4D6HIP5</accession>
<feature type="transmembrane region" description="Helical" evidence="1">
    <location>
        <begin position="7"/>
        <end position="27"/>
    </location>
</feature>
<evidence type="ECO:0000313" key="2">
    <source>
        <dbReference type="EMBL" id="QCC54044.1"/>
    </source>
</evidence>
<dbReference type="GeneID" id="39850751"/>
<dbReference type="InterPro" id="IPR055895">
    <property type="entry name" value="DUF7472"/>
</dbReference>
<dbReference type="Proteomes" id="UP000296822">
    <property type="component" value="Chromosome"/>
</dbReference>